<evidence type="ECO:0000259" key="2">
    <source>
        <dbReference type="SMART" id="SM00382"/>
    </source>
</evidence>
<organism evidence="3 4">
    <name type="scientific">Cystobacter fuscus</name>
    <dbReference type="NCBI Taxonomy" id="43"/>
    <lineage>
        <taxon>Bacteria</taxon>
        <taxon>Pseudomonadati</taxon>
        <taxon>Myxococcota</taxon>
        <taxon>Myxococcia</taxon>
        <taxon>Myxococcales</taxon>
        <taxon>Cystobacterineae</taxon>
        <taxon>Archangiaceae</taxon>
        <taxon>Cystobacter</taxon>
    </lineage>
</organism>
<name>A0A250ITP0_9BACT</name>
<dbReference type="PANTHER" id="PTHR30121:SF6">
    <property type="entry name" value="SLR6007 PROTEIN"/>
    <property type="match status" value="1"/>
</dbReference>
<accession>A0A250ITP0</accession>
<proteinExistence type="predicted"/>
<gene>
    <name evidence="3" type="ORF">CYFUS_000040</name>
</gene>
<evidence type="ECO:0000313" key="3">
    <source>
        <dbReference type="EMBL" id="ATB34633.1"/>
    </source>
</evidence>
<evidence type="ECO:0000313" key="4">
    <source>
        <dbReference type="Proteomes" id="UP000217257"/>
    </source>
</evidence>
<dbReference type="KEGG" id="cfus:CYFUS_000040"/>
<dbReference type="AlphaFoldDB" id="A0A250ITP0"/>
<feature type="region of interest" description="Disordered" evidence="1">
    <location>
        <begin position="594"/>
        <end position="662"/>
    </location>
</feature>
<sequence>MNPHDSRLAAFLSDRTEVFHSIQHRHEVWREDPFDVESIHQDARATFERMLQRATTPPGTPSGRILLLLGDSGCGKTHLLRTFRSLVHERSLGFVGYLQMTTSTSNYGRYVLSNLIDSLDQPYCEPGEPRSGLRKLSDVLLSQCGPVAALLADPEQDPEEIPVLVESAADDLQKQPAFEKLDLDLLRALLYLQRDDTRIRSRVLKYLRCEDLSTSDRKVLGGMVPRTYDNHPQEMVQHLGRLMATLNQSLVLCVDQLEGFDVEAAQAQAFQRAMHLLCDFAESAPSSLIVISCLHTFWTGLREKLHRSTLDRIERDPEPLKLENQRSVDEARRITERRLEHLYSMEDAPFDPAEPTYPFPHEGFERLAGLTTREVLDACRRWREQAVRDQALPAQFPLRDAPKETRPPPNETKKLLALDQAWNDFRSTQATPPPEEDGPLAELLVWALKAIADELETGHRFDVRRLGEVLQVDVSPGDEKLHVALCNRGTQGGGLANQIEQTRKEARGRTPVVIRTSDFPSNPKTQAAAELGKLLSKGGRRAVLEDSDSRTLIALRAFREQHGSRPDFAAWLRSSQPLTQLKPLRDILSLDQLRSASSPPPTQVTPHVFHKPADTSQRSHAAKAADSSEPATTSRAPQPVSDRTEARASNQSLNPSRDEEASLTETARYGVPIQPAGTTSTDDVSLTETARYGVPIQPVSPSRTAPPPRPESPRKREPVRVGETDSLLREPVVFSPDEFTRHAAFLGGSGSGKTTLALNIVEQLALQGVPTILVDRKGDLAGYASDAFWTSTVGDPRRAMRQGALRDRLDVALFTPGHPGGRPLAIPIVPDGLDALPDFDRQQATRHAAEALAGMLDYRQSPKDKSCRTLLAQAIDQYVQLTRESVSLERLVKFIGDKDPRLVNAVGRLDVKLFDKLADDLDRLRLDARMLLDGEAEKLDMDLLLGRGAHALPGRTRLSIVSTKFLGDNNNVLFWVSQLLIEVTRWLSRNPSTPLQAAMLFDEADLYLPAMRQPSTKQPMENLLKRARSGGLGLMLATQSPGDFDYKCRDNIRAWFIGRVKEKVSLDKMKPMLSEARVDPARIPGQATGEFHVARDGRVDRVKAEPSALATEQLSDDELLRLAARTRESRHLSS</sequence>
<feature type="domain" description="AAA+ ATPase" evidence="2">
    <location>
        <begin position="62"/>
        <end position="320"/>
    </location>
</feature>
<dbReference type="InterPro" id="IPR027417">
    <property type="entry name" value="P-loop_NTPase"/>
</dbReference>
<dbReference type="EMBL" id="CP022098">
    <property type="protein sequence ID" value="ATB34633.1"/>
    <property type="molecule type" value="Genomic_DNA"/>
</dbReference>
<dbReference type="SUPFAM" id="SSF52540">
    <property type="entry name" value="P-loop containing nucleoside triphosphate hydrolases"/>
    <property type="match status" value="2"/>
</dbReference>
<dbReference type="Gene3D" id="3.40.50.300">
    <property type="entry name" value="P-loop containing nucleotide triphosphate hydrolases"/>
    <property type="match status" value="3"/>
</dbReference>
<evidence type="ECO:0000256" key="1">
    <source>
        <dbReference type="SAM" id="MobiDB-lite"/>
    </source>
</evidence>
<dbReference type="Proteomes" id="UP000217257">
    <property type="component" value="Chromosome"/>
</dbReference>
<feature type="domain" description="AAA+ ATPase" evidence="2">
    <location>
        <begin position="739"/>
        <end position="1066"/>
    </location>
</feature>
<dbReference type="InterPro" id="IPR003593">
    <property type="entry name" value="AAA+_ATPase"/>
</dbReference>
<reference evidence="3 4" key="1">
    <citation type="submission" date="2017-06" db="EMBL/GenBank/DDBJ databases">
        <title>Sequencing and comparative analysis of myxobacterial genomes.</title>
        <authorList>
            <person name="Rupp O."/>
            <person name="Goesmann A."/>
            <person name="Sogaard-Andersen L."/>
        </authorList>
    </citation>
    <scope>NUCLEOTIDE SEQUENCE [LARGE SCALE GENOMIC DNA]</scope>
    <source>
        <strain evidence="3 4">DSM 52655</strain>
    </source>
</reference>
<feature type="compositionally biased region" description="Basic and acidic residues" evidence="1">
    <location>
        <begin position="711"/>
        <end position="722"/>
    </location>
</feature>
<dbReference type="InterPro" id="IPR051162">
    <property type="entry name" value="T4SS_component"/>
</dbReference>
<dbReference type="InterPro" id="IPR002789">
    <property type="entry name" value="HerA_central"/>
</dbReference>
<protein>
    <submittedName>
        <fullName evidence="3">TonB-dependent receptor</fullName>
    </submittedName>
</protein>
<dbReference type="RefSeq" id="WP_095983356.1">
    <property type="nucleotide sequence ID" value="NZ_CP022098.1"/>
</dbReference>
<dbReference type="PANTHER" id="PTHR30121">
    <property type="entry name" value="UNCHARACTERIZED PROTEIN YJGR-RELATED"/>
    <property type="match status" value="1"/>
</dbReference>
<dbReference type="SMART" id="SM00382">
    <property type="entry name" value="AAA"/>
    <property type="match status" value="2"/>
</dbReference>
<dbReference type="Pfam" id="PF01935">
    <property type="entry name" value="DUF87"/>
    <property type="match status" value="1"/>
</dbReference>
<feature type="region of interest" description="Disordered" evidence="1">
    <location>
        <begin position="691"/>
        <end position="722"/>
    </location>
</feature>
<keyword evidence="3" id="KW-0675">Receptor</keyword>